<dbReference type="InterPro" id="IPR013320">
    <property type="entry name" value="ConA-like_dom_sf"/>
</dbReference>
<dbReference type="Pfam" id="PF04616">
    <property type="entry name" value="Glyco_hydro_43"/>
    <property type="match status" value="1"/>
</dbReference>
<evidence type="ECO:0000256" key="2">
    <source>
        <dbReference type="ARBA" id="ARBA00022801"/>
    </source>
</evidence>
<proteinExistence type="inferred from homology"/>
<keyword evidence="2 6" id="KW-0378">Hydrolase</keyword>
<accession>A0A919FHZ2</accession>
<organism evidence="8 9">
    <name type="scientific">Promicromonospora soli</name>
    <dbReference type="NCBI Taxonomy" id="2035533"/>
    <lineage>
        <taxon>Bacteria</taxon>
        <taxon>Bacillati</taxon>
        <taxon>Actinomycetota</taxon>
        <taxon>Actinomycetes</taxon>
        <taxon>Micrococcales</taxon>
        <taxon>Promicromonosporaceae</taxon>
        <taxon>Promicromonospora</taxon>
    </lineage>
</organism>
<dbReference type="RefSeq" id="WP_189667443.1">
    <property type="nucleotide sequence ID" value="NZ_BNAS01000001.1"/>
</dbReference>
<dbReference type="Pfam" id="PF17851">
    <property type="entry name" value="GH43_C2"/>
    <property type="match status" value="1"/>
</dbReference>
<evidence type="ECO:0000256" key="6">
    <source>
        <dbReference type="RuleBase" id="RU361187"/>
    </source>
</evidence>
<gene>
    <name evidence="8" type="ORF">GCM10017772_02320</name>
</gene>
<dbReference type="InterPro" id="IPR051795">
    <property type="entry name" value="Glycosyl_Hydrlase_43"/>
</dbReference>
<dbReference type="Gene3D" id="2.115.10.20">
    <property type="entry name" value="Glycosyl hydrolase domain, family 43"/>
    <property type="match status" value="1"/>
</dbReference>
<dbReference type="Gene3D" id="2.60.120.200">
    <property type="match status" value="1"/>
</dbReference>
<dbReference type="SUPFAM" id="SSF49899">
    <property type="entry name" value="Concanavalin A-like lectins/glucanases"/>
    <property type="match status" value="1"/>
</dbReference>
<evidence type="ECO:0000256" key="4">
    <source>
        <dbReference type="PIRSR" id="PIRSR606710-1"/>
    </source>
</evidence>
<feature type="active site" description="Proton donor" evidence="4">
    <location>
        <position position="192"/>
    </location>
</feature>
<dbReference type="GO" id="GO:0004553">
    <property type="term" value="F:hydrolase activity, hydrolyzing O-glycosyl compounds"/>
    <property type="evidence" value="ECO:0007669"/>
    <property type="project" value="InterPro"/>
</dbReference>
<dbReference type="PANTHER" id="PTHR42812:SF12">
    <property type="entry name" value="BETA-XYLOSIDASE-RELATED"/>
    <property type="match status" value="1"/>
</dbReference>
<feature type="active site" description="Proton acceptor" evidence="4">
    <location>
        <position position="14"/>
    </location>
</feature>
<feature type="site" description="Important for catalytic activity, responsible for pKa modulation of the active site Glu and correct orientation of both the proton donor and substrate" evidence="5">
    <location>
        <position position="127"/>
    </location>
</feature>
<comment type="similarity">
    <text evidence="1 6">Belongs to the glycosyl hydrolase 43 family.</text>
</comment>
<evidence type="ECO:0000259" key="7">
    <source>
        <dbReference type="Pfam" id="PF17851"/>
    </source>
</evidence>
<sequence>MRLVNPVVRGFAPDPSVIRVGDWYYLATSSFEWFPSIPLYRSRNLADWEPAGAVDTAAPGRSLLGVPDSAGIWAPALSHSDGVFWVVYSIVRSLGTRHFDLETYLCTAADVGGPWSEPVRLPGHGFDPSLLHHEGRHYLLNLQNDSRVGGRRFDGIVLTELDVPLTGGVPDVDRVRAVGPTRLLIQRDELVEGPKITVKDSWFYLLLAQGGTGVEHGVLVARSRSLTGPYDVDDVPLLTSRDDPAVPLQKAGHGELVQAPSGEWYLTHLAARPLQTPAGPRNTLGRETAVQRVVWTDGWPRLAQGGWHPETEVEVPDVAAARLDPAGVAGRDPGLDKLDQRRLDQRKLDQPGGLDVAPAWPWSTLREPAGDWVEHVPGRPDTLRLRGRLSAESLWQQSLLAQRLTEHRAEVEVTVDAEPTTFTQSAGLMLWYGTASYYQLHVTWAEPEGEPQAGQQWQGGRGRRVLVLVHGHPDGARVLDTVDLDGGPVRLRAQIDGATASLWSAGGGGPWAQVGPDVDFSELSDDFGPSLRFTGAFVGISVVDLVDGAFTADFSDWALRHRSAMPGG</sequence>
<evidence type="ECO:0000256" key="1">
    <source>
        <dbReference type="ARBA" id="ARBA00009865"/>
    </source>
</evidence>
<keyword evidence="3 6" id="KW-0326">Glycosidase</keyword>
<keyword evidence="9" id="KW-1185">Reference proteome</keyword>
<dbReference type="PANTHER" id="PTHR42812">
    <property type="entry name" value="BETA-XYLOSIDASE"/>
    <property type="match status" value="1"/>
</dbReference>
<comment type="caution">
    <text evidence="8">The sequence shown here is derived from an EMBL/GenBank/DDBJ whole genome shotgun (WGS) entry which is preliminary data.</text>
</comment>
<evidence type="ECO:0000313" key="8">
    <source>
        <dbReference type="EMBL" id="GHH64972.1"/>
    </source>
</evidence>
<name>A0A919FHZ2_9MICO</name>
<evidence type="ECO:0000313" key="9">
    <source>
        <dbReference type="Proteomes" id="UP000627369"/>
    </source>
</evidence>
<reference evidence="8" key="2">
    <citation type="submission" date="2020-09" db="EMBL/GenBank/DDBJ databases">
        <authorList>
            <person name="Sun Q."/>
            <person name="Zhou Y."/>
        </authorList>
    </citation>
    <scope>NUCLEOTIDE SEQUENCE</scope>
    <source>
        <strain evidence="8">CGMCC 4.7398</strain>
    </source>
</reference>
<feature type="domain" description="Beta-xylosidase C-terminal Concanavalin A-like" evidence="7">
    <location>
        <begin position="361"/>
        <end position="556"/>
    </location>
</feature>
<dbReference type="AlphaFoldDB" id="A0A919FHZ2"/>
<dbReference type="InterPro" id="IPR006710">
    <property type="entry name" value="Glyco_hydro_43"/>
</dbReference>
<dbReference type="SUPFAM" id="SSF75005">
    <property type="entry name" value="Arabinanase/levansucrase/invertase"/>
    <property type="match status" value="1"/>
</dbReference>
<dbReference type="EMBL" id="BNAS01000001">
    <property type="protein sequence ID" value="GHH64972.1"/>
    <property type="molecule type" value="Genomic_DNA"/>
</dbReference>
<reference evidence="8" key="1">
    <citation type="journal article" date="2014" name="Int. J. Syst. Evol. Microbiol.">
        <title>Complete genome sequence of Corynebacterium casei LMG S-19264T (=DSM 44701T), isolated from a smear-ripened cheese.</title>
        <authorList>
            <consortium name="US DOE Joint Genome Institute (JGI-PGF)"/>
            <person name="Walter F."/>
            <person name="Albersmeier A."/>
            <person name="Kalinowski J."/>
            <person name="Ruckert C."/>
        </authorList>
    </citation>
    <scope>NUCLEOTIDE SEQUENCE</scope>
    <source>
        <strain evidence="8">CGMCC 4.7398</strain>
    </source>
</reference>
<dbReference type="Proteomes" id="UP000627369">
    <property type="component" value="Unassembled WGS sequence"/>
</dbReference>
<dbReference type="GO" id="GO:0005975">
    <property type="term" value="P:carbohydrate metabolic process"/>
    <property type="evidence" value="ECO:0007669"/>
    <property type="project" value="InterPro"/>
</dbReference>
<evidence type="ECO:0000256" key="3">
    <source>
        <dbReference type="ARBA" id="ARBA00023295"/>
    </source>
</evidence>
<dbReference type="InterPro" id="IPR041542">
    <property type="entry name" value="GH43_C2"/>
</dbReference>
<protein>
    <submittedName>
        <fullName evidence="8">Xylan 1,4-beta-xylosidase</fullName>
    </submittedName>
</protein>
<dbReference type="InterPro" id="IPR023296">
    <property type="entry name" value="Glyco_hydro_beta-prop_sf"/>
</dbReference>
<evidence type="ECO:0000256" key="5">
    <source>
        <dbReference type="PIRSR" id="PIRSR606710-2"/>
    </source>
</evidence>